<evidence type="ECO:0000256" key="2">
    <source>
        <dbReference type="ARBA" id="ARBA00022980"/>
    </source>
</evidence>
<evidence type="ECO:0000313" key="5">
    <source>
        <dbReference type="EMBL" id="CAK9327744.1"/>
    </source>
</evidence>
<accession>A0ABP0Z5F6</accession>
<dbReference type="PANTHER" id="PTHR10871:SF28">
    <property type="entry name" value="SMALL RIBOSOMAL SUBUNIT PROTEIN US13M"/>
    <property type="match status" value="1"/>
</dbReference>
<organism evidence="5 6">
    <name type="scientific">Citrullus colocynthis</name>
    <name type="common">colocynth</name>
    <dbReference type="NCBI Taxonomy" id="252529"/>
    <lineage>
        <taxon>Eukaryota</taxon>
        <taxon>Viridiplantae</taxon>
        <taxon>Streptophyta</taxon>
        <taxon>Embryophyta</taxon>
        <taxon>Tracheophyta</taxon>
        <taxon>Spermatophyta</taxon>
        <taxon>Magnoliopsida</taxon>
        <taxon>eudicotyledons</taxon>
        <taxon>Gunneridae</taxon>
        <taxon>Pentapetalae</taxon>
        <taxon>rosids</taxon>
        <taxon>fabids</taxon>
        <taxon>Cucurbitales</taxon>
        <taxon>Cucurbitaceae</taxon>
        <taxon>Benincaseae</taxon>
        <taxon>Citrullus</taxon>
    </lineage>
</organism>
<evidence type="ECO:0000256" key="1">
    <source>
        <dbReference type="ARBA" id="ARBA00008080"/>
    </source>
</evidence>
<dbReference type="Pfam" id="PF00416">
    <property type="entry name" value="Ribosomal_S13"/>
    <property type="match status" value="1"/>
</dbReference>
<evidence type="ECO:0000313" key="6">
    <source>
        <dbReference type="Proteomes" id="UP001642487"/>
    </source>
</evidence>
<dbReference type="InterPro" id="IPR018269">
    <property type="entry name" value="Ribosomal_uS13_CS"/>
</dbReference>
<dbReference type="InterPro" id="IPR001892">
    <property type="entry name" value="Ribosomal_uS13"/>
</dbReference>
<dbReference type="Proteomes" id="UP001642487">
    <property type="component" value="Chromosome 8"/>
</dbReference>
<dbReference type="InterPro" id="IPR027437">
    <property type="entry name" value="Rbsml_uS13_C"/>
</dbReference>
<sequence>MEIPDDKPLKFALQYIHGIGQSRANQILAELHMENKLAKDLTKRELVDLADEISKYMVGHELDKCVKKDIAVLQSIRCHRGIRHEQGLPCRGQRTKTNARTMKSNQILVAGKKKTSR</sequence>
<dbReference type="Gene3D" id="4.10.910.10">
    <property type="entry name" value="30s ribosomal protein s13, domain 2"/>
    <property type="match status" value="1"/>
</dbReference>
<name>A0ABP0Z5F6_9ROSI</name>
<dbReference type="Gene3D" id="1.10.8.50">
    <property type="match status" value="1"/>
</dbReference>
<dbReference type="EMBL" id="OZ021742">
    <property type="protein sequence ID" value="CAK9327744.1"/>
    <property type="molecule type" value="Genomic_DNA"/>
</dbReference>
<comment type="similarity">
    <text evidence="1 4">Belongs to the universal ribosomal protein uS13 family.</text>
</comment>
<dbReference type="PROSITE" id="PS50159">
    <property type="entry name" value="RIBOSOMAL_S13_2"/>
    <property type="match status" value="1"/>
</dbReference>
<keyword evidence="3 4" id="KW-0687">Ribonucleoprotein</keyword>
<evidence type="ECO:0000256" key="4">
    <source>
        <dbReference type="RuleBase" id="RU003830"/>
    </source>
</evidence>
<reference evidence="5 6" key="1">
    <citation type="submission" date="2024-03" db="EMBL/GenBank/DDBJ databases">
        <authorList>
            <person name="Gkanogiannis A."/>
            <person name="Becerra Lopez-Lavalle L."/>
        </authorList>
    </citation>
    <scope>NUCLEOTIDE SEQUENCE [LARGE SCALE GENOMIC DNA]</scope>
</reference>
<evidence type="ECO:0008006" key="7">
    <source>
        <dbReference type="Google" id="ProtNLM"/>
    </source>
</evidence>
<keyword evidence="2 4" id="KW-0689">Ribosomal protein</keyword>
<dbReference type="SUPFAM" id="SSF46946">
    <property type="entry name" value="S13-like H2TH domain"/>
    <property type="match status" value="1"/>
</dbReference>
<dbReference type="PANTHER" id="PTHR10871">
    <property type="entry name" value="30S RIBOSOMAL PROTEIN S13/40S RIBOSOMAL PROTEIN S18"/>
    <property type="match status" value="1"/>
</dbReference>
<protein>
    <recommendedName>
        <fullName evidence="7">30S ribosomal protein S13</fullName>
    </recommendedName>
</protein>
<proteinExistence type="inferred from homology"/>
<dbReference type="PROSITE" id="PS00646">
    <property type="entry name" value="RIBOSOMAL_S13_1"/>
    <property type="match status" value="1"/>
</dbReference>
<evidence type="ECO:0000256" key="3">
    <source>
        <dbReference type="ARBA" id="ARBA00023274"/>
    </source>
</evidence>
<keyword evidence="6" id="KW-1185">Reference proteome</keyword>
<dbReference type="PIRSF" id="PIRSF002134">
    <property type="entry name" value="Ribosomal_S13"/>
    <property type="match status" value="1"/>
</dbReference>
<dbReference type="InterPro" id="IPR010979">
    <property type="entry name" value="Ribosomal_uS13-like_H2TH"/>
</dbReference>
<gene>
    <name evidence="5" type="ORF">CITCOLO1_LOCUS20132</name>
</gene>